<dbReference type="OrthoDB" id="2120148at2759"/>
<dbReference type="AlphaFoldDB" id="A0A4P9ZP45"/>
<protein>
    <recommendedName>
        <fullName evidence="3">DUF4286 family protein</fullName>
    </recommendedName>
</protein>
<proteinExistence type="predicted"/>
<gene>
    <name evidence="1" type="ORF">BJ085DRAFT_29019</name>
</gene>
<organism evidence="1 2">
    <name type="scientific">Dimargaris cristalligena</name>
    <dbReference type="NCBI Taxonomy" id="215637"/>
    <lineage>
        <taxon>Eukaryota</taxon>
        <taxon>Fungi</taxon>
        <taxon>Fungi incertae sedis</taxon>
        <taxon>Zoopagomycota</taxon>
        <taxon>Kickxellomycotina</taxon>
        <taxon>Dimargaritomycetes</taxon>
        <taxon>Dimargaritales</taxon>
        <taxon>Dimargaritaceae</taxon>
        <taxon>Dimargaris</taxon>
    </lineage>
</organism>
<dbReference type="EMBL" id="ML002930">
    <property type="protein sequence ID" value="RKP35216.1"/>
    <property type="molecule type" value="Genomic_DNA"/>
</dbReference>
<dbReference type="Pfam" id="PF14114">
    <property type="entry name" value="DUF4286"/>
    <property type="match status" value="1"/>
</dbReference>
<dbReference type="InterPro" id="IPR025563">
    <property type="entry name" value="DUF4286"/>
</dbReference>
<name>A0A4P9ZP45_9FUNG</name>
<reference evidence="2" key="1">
    <citation type="journal article" date="2018" name="Nat. Microbiol.">
        <title>Leveraging single-cell genomics to expand the fungal tree of life.</title>
        <authorList>
            <person name="Ahrendt S.R."/>
            <person name="Quandt C.A."/>
            <person name="Ciobanu D."/>
            <person name="Clum A."/>
            <person name="Salamov A."/>
            <person name="Andreopoulos B."/>
            <person name="Cheng J.F."/>
            <person name="Woyke T."/>
            <person name="Pelin A."/>
            <person name="Henrissat B."/>
            <person name="Reynolds N.K."/>
            <person name="Benny G.L."/>
            <person name="Smith M.E."/>
            <person name="James T.Y."/>
            <person name="Grigoriev I.V."/>
        </authorList>
    </citation>
    <scope>NUCLEOTIDE SEQUENCE [LARGE SCALE GENOMIC DNA]</scope>
    <source>
        <strain evidence="2">RSA 468</strain>
    </source>
</reference>
<keyword evidence="2" id="KW-1185">Reference proteome</keyword>
<evidence type="ECO:0008006" key="3">
    <source>
        <dbReference type="Google" id="ProtNLM"/>
    </source>
</evidence>
<sequence>MSRRTSSISLPSPGSLVYEINLSLPQELAVDYLGWLQEFTRSQVQQIDGFKDSRIFRQTSKPAGLHWLSEEAGTKEYFTVHYVVRSRQHLDDYLRNQQPALAEAEKEKYRYLVTSRRVLEVFD</sequence>
<evidence type="ECO:0000313" key="1">
    <source>
        <dbReference type="EMBL" id="RKP35216.1"/>
    </source>
</evidence>
<accession>A0A4P9ZP45</accession>
<evidence type="ECO:0000313" key="2">
    <source>
        <dbReference type="Proteomes" id="UP000268162"/>
    </source>
</evidence>
<dbReference type="Proteomes" id="UP000268162">
    <property type="component" value="Unassembled WGS sequence"/>
</dbReference>